<evidence type="ECO:0000313" key="2">
    <source>
        <dbReference type="Proteomes" id="UP000789860"/>
    </source>
</evidence>
<evidence type="ECO:0000313" key="1">
    <source>
        <dbReference type="EMBL" id="CAG8710216.1"/>
    </source>
</evidence>
<proteinExistence type="predicted"/>
<feature type="non-terminal residue" evidence="1">
    <location>
        <position position="1"/>
    </location>
</feature>
<accession>A0ACA9PI34</accession>
<protein>
    <submittedName>
        <fullName evidence="1">2903_t:CDS:1</fullName>
    </submittedName>
</protein>
<keyword evidence="2" id="KW-1185">Reference proteome</keyword>
<sequence>KRRPPYNSWNNLLFINDDKRFITLPKSLDLIPKEPIIMVRNILSKEDLTKVSILLLISPVKVCNSPPLDEPSIAVVTSSYFYDNINECTPSILDIAYITSENKRLYAKKHGYAFIPRSLEFQSQNSVNIWGKIDAVKKALPYYDWILWIDNDAIITNQEVSIQELFNRFYRFIIKGNNKIVRNKKLDKRDHSLEDRED</sequence>
<gene>
    <name evidence="1" type="ORF">SCALOS_LOCUS10836</name>
</gene>
<feature type="non-terminal residue" evidence="1">
    <location>
        <position position="198"/>
    </location>
</feature>
<dbReference type="EMBL" id="CAJVPM010042854">
    <property type="protein sequence ID" value="CAG8710216.1"/>
    <property type="molecule type" value="Genomic_DNA"/>
</dbReference>
<dbReference type="Proteomes" id="UP000789860">
    <property type="component" value="Unassembled WGS sequence"/>
</dbReference>
<reference evidence="1" key="1">
    <citation type="submission" date="2021-06" db="EMBL/GenBank/DDBJ databases">
        <authorList>
            <person name="Kallberg Y."/>
            <person name="Tangrot J."/>
            <person name="Rosling A."/>
        </authorList>
    </citation>
    <scope>NUCLEOTIDE SEQUENCE</scope>
    <source>
        <strain evidence="1">AU212A</strain>
    </source>
</reference>
<name>A0ACA9PI34_9GLOM</name>
<organism evidence="1 2">
    <name type="scientific">Scutellospora calospora</name>
    <dbReference type="NCBI Taxonomy" id="85575"/>
    <lineage>
        <taxon>Eukaryota</taxon>
        <taxon>Fungi</taxon>
        <taxon>Fungi incertae sedis</taxon>
        <taxon>Mucoromycota</taxon>
        <taxon>Glomeromycotina</taxon>
        <taxon>Glomeromycetes</taxon>
        <taxon>Diversisporales</taxon>
        <taxon>Gigasporaceae</taxon>
        <taxon>Scutellospora</taxon>
    </lineage>
</organism>
<comment type="caution">
    <text evidence="1">The sequence shown here is derived from an EMBL/GenBank/DDBJ whole genome shotgun (WGS) entry which is preliminary data.</text>
</comment>